<keyword evidence="3" id="KW-0804">Transcription</keyword>
<sequence>MVEKLSKLSLPQLETHYFQANSTIPLRADVLWRIERGVVRTLTWNRDSTPVILGYWHVGDVVGQPLSRLCPYEVKCLTEVEVSALPANLWDQSLEAVFKHLQQVEELHCILRATSVLERLKCFLRWLAKKFGYKVKQGWLIDLRLTYQEISEAIGAKRITVKRLLTSLSKENLIMYNQGQLILLRKSETTSWIY</sequence>
<dbReference type="Gene3D" id="1.10.10.10">
    <property type="entry name" value="Winged helix-like DNA-binding domain superfamily/Winged helix DNA-binding domain"/>
    <property type="match status" value="1"/>
</dbReference>
<protein>
    <submittedName>
        <fullName evidence="5">cAMP-binding domain protein</fullName>
    </submittedName>
</protein>
<feature type="domain" description="HTH crp-type" evidence="4">
    <location>
        <begin position="114"/>
        <end position="187"/>
    </location>
</feature>
<proteinExistence type="predicted"/>
<evidence type="ECO:0000256" key="1">
    <source>
        <dbReference type="ARBA" id="ARBA00023015"/>
    </source>
</evidence>
<dbReference type="KEGG" id="hhg:XM38_004520"/>
<dbReference type="InterPro" id="IPR018490">
    <property type="entry name" value="cNMP-bd_dom_sf"/>
</dbReference>
<gene>
    <name evidence="5" type="ORF">XM38_004520</name>
</gene>
<dbReference type="AlphaFoldDB" id="A0A1Z3HGX9"/>
<evidence type="ECO:0000313" key="6">
    <source>
        <dbReference type="Proteomes" id="UP000191901"/>
    </source>
</evidence>
<name>A0A1Z3HGX9_9CYAN</name>
<dbReference type="Proteomes" id="UP000191901">
    <property type="component" value="Chromosome"/>
</dbReference>
<evidence type="ECO:0000256" key="3">
    <source>
        <dbReference type="ARBA" id="ARBA00023163"/>
    </source>
</evidence>
<evidence type="ECO:0000313" key="5">
    <source>
        <dbReference type="EMBL" id="ASC69525.1"/>
    </source>
</evidence>
<dbReference type="GO" id="GO:0003677">
    <property type="term" value="F:DNA binding"/>
    <property type="evidence" value="ECO:0007669"/>
    <property type="project" value="UniProtKB-KW"/>
</dbReference>
<keyword evidence="1" id="KW-0805">Transcription regulation</keyword>
<reference evidence="5 6" key="1">
    <citation type="journal article" date="2016" name="Biochim. Biophys. Acta">
        <title>Characterization of red-shifted phycobilisomes isolated from the chlorophyll f-containing cyanobacterium Halomicronema hongdechloris.</title>
        <authorList>
            <person name="Li Y."/>
            <person name="Lin Y."/>
            <person name="Garvey C.J."/>
            <person name="Birch D."/>
            <person name="Corkery R.W."/>
            <person name="Loughlin P.C."/>
            <person name="Scheer H."/>
            <person name="Willows R.D."/>
            <person name="Chen M."/>
        </authorList>
    </citation>
    <scope>NUCLEOTIDE SEQUENCE [LARGE SCALE GENOMIC DNA]</scope>
    <source>
        <strain evidence="5 6">C2206</strain>
    </source>
</reference>
<dbReference type="SUPFAM" id="SSF46785">
    <property type="entry name" value="Winged helix' DNA-binding domain"/>
    <property type="match status" value="1"/>
</dbReference>
<dbReference type="SUPFAM" id="SSF51206">
    <property type="entry name" value="cAMP-binding domain-like"/>
    <property type="match status" value="1"/>
</dbReference>
<dbReference type="InterPro" id="IPR036390">
    <property type="entry name" value="WH_DNA-bd_sf"/>
</dbReference>
<dbReference type="InterPro" id="IPR036388">
    <property type="entry name" value="WH-like_DNA-bd_sf"/>
</dbReference>
<dbReference type="InterPro" id="IPR012318">
    <property type="entry name" value="HTH_CRP"/>
</dbReference>
<evidence type="ECO:0000256" key="2">
    <source>
        <dbReference type="ARBA" id="ARBA00023125"/>
    </source>
</evidence>
<dbReference type="SMART" id="SM00419">
    <property type="entry name" value="HTH_CRP"/>
    <property type="match status" value="1"/>
</dbReference>
<dbReference type="GO" id="GO:0006355">
    <property type="term" value="P:regulation of DNA-templated transcription"/>
    <property type="evidence" value="ECO:0007669"/>
    <property type="project" value="InterPro"/>
</dbReference>
<keyword evidence="2" id="KW-0238">DNA-binding</keyword>
<organism evidence="5 6">
    <name type="scientific">Halomicronema hongdechloris C2206</name>
    <dbReference type="NCBI Taxonomy" id="1641165"/>
    <lineage>
        <taxon>Bacteria</taxon>
        <taxon>Bacillati</taxon>
        <taxon>Cyanobacteriota</taxon>
        <taxon>Cyanophyceae</taxon>
        <taxon>Nodosilineales</taxon>
        <taxon>Nodosilineaceae</taxon>
        <taxon>Halomicronema</taxon>
    </lineage>
</organism>
<dbReference type="PROSITE" id="PS51063">
    <property type="entry name" value="HTH_CRP_2"/>
    <property type="match status" value="1"/>
</dbReference>
<dbReference type="STRING" id="1641165.XM38_21655"/>
<keyword evidence="6" id="KW-1185">Reference proteome</keyword>
<dbReference type="Pfam" id="PF13545">
    <property type="entry name" value="HTH_Crp_2"/>
    <property type="match status" value="1"/>
</dbReference>
<evidence type="ECO:0000259" key="4">
    <source>
        <dbReference type="PROSITE" id="PS51063"/>
    </source>
</evidence>
<dbReference type="EMBL" id="CP021983">
    <property type="protein sequence ID" value="ASC69525.1"/>
    <property type="molecule type" value="Genomic_DNA"/>
</dbReference>
<accession>A0A1Z3HGX9</accession>